<dbReference type="GO" id="GO:0015074">
    <property type="term" value="P:DNA integration"/>
    <property type="evidence" value="ECO:0007669"/>
    <property type="project" value="UniProtKB-KW"/>
</dbReference>
<dbReference type="GO" id="GO:0046872">
    <property type="term" value="F:metal ion binding"/>
    <property type="evidence" value="ECO:0007669"/>
    <property type="project" value="UniProtKB-KW"/>
</dbReference>
<proteinExistence type="predicted"/>
<evidence type="ECO:0000256" key="3">
    <source>
        <dbReference type="ARBA" id="ARBA00022759"/>
    </source>
</evidence>
<dbReference type="InterPro" id="IPR025724">
    <property type="entry name" value="GAG-pre-integrase_dom"/>
</dbReference>
<evidence type="ECO:0000313" key="12">
    <source>
        <dbReference type="Proteomes" id="UP001152888"/>
    </source>
</evidence>
<evidence type="ECO:0000256" key="1">
    <source>
        <dbReference type="ARBA" id="ARBA00022722"/>
    </source>
</evidence>
<dbReference type="PANTHER" id="PTHR42648">
    <property type="entry name" value="TRANSPOSASE, PUTATIVE-RELATED"/>
    <property type="match status" value="1"/>
</dbReference>
<evidence type="ECO:0000259" key="10">
    <source>
        <dbReference type="Pfam" id="PF13976"/>
    </source>
</evidence>
<evidence type="ECO:0000256" key="4">
    <source>
        <dbReference type="ARBA" id="ARBA00022801"/>
    </source>
</evidence>
<dbReference type="GO" id="GO:0003676">
    <property type="term" value="F:nucleic acid binding"/>
    <property type="evidence" value="ECO:0007669"/>
    <property type="project" value="InterPro"/>
</dbReference>
<keyword evidence="8" id="KW-0239">DNA-directed DNA polymerase</keyword>
<keyword evidence="2" id="KW-0479">Metal-binding</keyword>
<evidence type="ECO:0000313" key="11">
    <source>
        <dbReference type="EMBL" id="CAH2019489.1"/>
    </source>
</evidence>
<evidence type="ECO:0000256" key="8">
    <source>
        <dbReference type="ARBA" id="ARBA00022932"/>
    </source>
</evidence>
<keyword evidence="7" id="KW-0695">RNA-directed DNA polymerase</keyword>
<evidence type="ECO:0000256" key="6">
    <source>
        <dbReference type="ARBA" id="ARBA00022908"/>
    </source>
</evidence>
<keyword evidence="12" id="KW-1185">Reference proteome</keyword>
<keyword evidence="3" id="KW-0255">Endonuclease</keyword>
<dbReference type="OrthoDB" id="8029976at2759"/>
<dbReference type="InterPro" id="IPR039537">
    <property type="entry name" value="Retrotran_Ty1/copia-like"/>
</dbReference>
<keyword evidence="8" id="KW-0808">Transferase</keyword>
<dbReference type="AlphaFoldDB" id="A0A9P0VT45"/>
<keyword evidence="8" id="KW-0548">Nucleotidyltransferase</keyword>
<keyword evidence="4" id="KW-0378">Hydrolase</keyword>
<dbReference type="SUPFAM" id="SSF53098">
    <property type="entry name" value="Ribonuclease H-like"/>
    <property type="match status" value="1"/>
</dbReference>
<evidence type="ECO:0000256" key="9">
    <source>
        <dbReference type="ARBA" id="ARBA00023172"/>
    </source>
</evidence>
<gene>
    <name evidence="11" type="ORF">ACAOBT_LOCUS37189</name>
</gene>
<accession>A0A9P0VT45</accession>
<evidence type="ECO:0000256" key="7">
    <source>
        <dbReference type="ARBA" id="ARBA00022918"/>
    </source>
</evidence>
<dbReference type="Pfam" id="PF13976">
    <property type="entry name" value="gag_pre-integrs"/>
    <property type="match status" value="1"/>
</dbReference>
<dbReference type="GO" id="GO:0006310">
    <property type="term" value="P:DNA recombination"/>
    <property type="evidence" value="ECO:0007669"/>
    <property type="project" value="UniProtKB-KW"/>
</dbReference>
<dbReference type="GO" id="GO:0004519">
    <property type="term" value="F:endonuclease activity"/>
    <property type="evidence" value="ECO:0007669"/>
    <property type="project" value="UniProtKB-KW"/>
</dbReference>
<feature type="domain" description="GAG-pre-integrase" evidence="10">
    <location>
        <begin position="132"/>
        <end position="203"/>
    </location>
</feature>
<organism evidence="11 12">
    <name type="scientific">Acanthoscelides obtectus</name>
    <name type="common">Bean weevil</name>
    <name type="synonym">Bruchus obtectus</name>
    <dbReference type="NCBI Taxonomy" id="200917"/>
    <lineage>
        <taxon>Eukaryota</taxon>
        <taxon>Metazoa</taxon>
        <taxon>Ecdysozoa</taxon>
        <taxon>Arthropoda</taxon>
        <taxon>Hexapoda</taxon>
        <taxon>Insecta</taxon>
        <taxon>Pterygota</taxon>
        <taxon>Neoptera</taxon>
        <taxon>Endopterygota</taxon>
        <taxon>Coleoptera</taxon>
        <taxon>Polyphaga</taxon>
        <taxon>Cucujiformia</taxon>
        <taxon>Chrysomeloidea</taxon>
        <taxon>Chrysomelidae</taxon>
        <taxon>Bruchinae</taxon>
        <taxon>Bruchini</taxon>
        <taxon>Acanthoscelides</taxon>
    </lineage>
</organism>
<dbReference type="InterPro" id="IPR036397">
    <property type="entry name" value="RNaseH_sf"/>
</dbReference>
<dbReference type="GO" id="GO:0003887">
    <property type="term" value="F:DNA-directed DNA polymerase activity"/>
    <property type="evidence" value="ECO:0007669"/>
    <property type="project" value="UniProtKB-KW"/>
</dbReference>
<comment type="caution">
    <text evidence="11">The sequence shown here is derived from an EMBL/GenBank/DDBJ whole genome shotgun (WGS) entry which is preliminary data.</text>
</comment>
<dbReference type="Proteomes" id="UP001152888">
    <property type="component" value="Unassembled WGS sequence"/>
</dbReference>
<keyword evidence="9" id="KW-0233">DNA recombination</keyword>
<dbReference type="GO" id="GO:0016787">
    <property type="term" value="F:hydrolase activity"/>
    <property type="evidence" value="ECO:0007669"/>
    <property type="project" value="UniProtKB-KW"/>
</dbReference>
<protein>
    <recommendedName>
        <fullName evidence="10">GAG-pre-integrase domain-containing protein</fullName>
    </recommendedName>
</protein>
<dbReference type="Gene3D" id="3.30.420.10">
    <property type="entry name" value="Ribonuclease H-like superfamily/Ribonuclease H"/>
    <property type="match status" value="1"/>
</dbReference>
<feature type="non-terminal residue" evidence="11">
    <location>
        <position position="1"/>
    </location>
</feature>
<sequence length="262" mass="29827">MHCVNCEGEHAANSRACPKMKEEIAIQKVRTMEKLSYLEAKKKVIRPIPQKSYSEIAATTSSGTATFVADVFGDTKNISLHKAFHVPDLRVNLLSVAKITDKGFEVLFKKENALIYDSNGDIKVVADRSGDLYYAREGEAQNKSAFISTMNSKNVKLWHRRLGHLNFQDLNSSLKKGRLGGINIENMPNNGELNCEICIRGKMTRSPFPKKSDRESEMLEIVHTDVCGPMRVESHSKYKYFVEFIDDYSRYCTVFFMKHKNE</sequence>
<dbReference type="InterPro" id="IPR012337">
    <property type="entry name" value="RNaseH-like_sf"/>
</dbReference>
<reference evidence="11" key="1">
    <citation type="submission" date="2022-03" db="EMBL/GenBank/DDBJ databases">
        <authorList>
            <person name="Sayadi A."/>
        </authorList>
    </citation>
    <scope>NUCLEOTIDE SEQUENCE</scope>
</reference>
<dbReference type="PANTHER" id="PTHR42648:SF11">
    <property type="entry name" value="TRANSPOSON TY4-P GAG-POL POLYPROTEIN"/>
    <property type="match status" value="1"/>
</dbReference>
<keyword evidence="6" id="KW-0229">DNA integration</keyword>
<name>A0A9P0VT45_ACAOB</name>
<keyword evidence="1" id="KW-0540">Nuclease</keyword>
<dbReference type="EMBL" id="CAKOFQ010010298">
    <property type="protein sequence ID" value="CAH2019489.1"/>
    <property type="molecule type" value="Genomic_DNA"/>
</dbReference>
<evidence type="ECO:0000256" key="2">
    <source>
        <dbReference type="ARBA" id="ARBA00022723"/>
    </source>
</evidence>
<evidence type="ECO:0000256" key="5">
    <source>
        <dbReference type="ARBA" id="ARBA00022842"/>
    </source>
</evidence>
<keyword evidence="5" id="KW-0460">Magnesium</keyword>
<dbReference type="GO" id="GO:0003964">
    <property type="term" value="F:RNA-directed DNA polymerase activity"/>
    <property type="evidence" value="ECO:0007669"/>
    <property type="project" value="UniProtKB-KW"/>
</dbReference>